<keyword evidence="1" id="KW-1133">Transmembrane helix</keyword>
<gene>
    <name evidence="2" type="ORF">BN000_03095</name>
</gene>
<reference evidence="3" key="1">
    <citation type="submission" date="2015-05" db="EMBL/GenBank/DDBJ databases">
        <authorList>
            <person name="Urmite Genomes"/>
        </authorList>
    </citation>
    <scope>NUCLEOTIDE SEQUENCE [LARGE SCALE GENOMIC DNA]</scope>
    <source>
        <strain evidence="3">LF1</strain>
    </source>
</reference>
<accession>A0A0U1NYS8</accession>
<organism evidence="2 3">
    <name type="scientific">Neobacillus massiliamazoniensis</name>
    <dbReference type="NCBI Taxonomy" id="1499688"/>
    <lineage>
        <taxon>Bacteria</taxon>
        <taxon>Bacillati</taxon>
        <taxon>Bacillota</taxon>
        <taxon>Bacilli</taxon>
        <taxon>Bacillales</taxon>
        <taxon>Bacillaceae</taxon>
        <taxon>Neobacillus</taxon>
    </lineage>
</organism>
<proteinExistence type="predicted"/>
<keyword evidence="3" id="KW-1185">Reference proteome</keyword>
<protein>
    <submittedName>
        <fullName evidence="2">Uncharacterized protein</fullName>
    </submittedName>
</protein>
<evidence type="ECO:0000313" key="3">
    <source>
        <dbReference type="Proteomes" id="UP000199087"/>
    </source>
</evidence>
<dbReference type="Proteomes" id="UP000199087">
    <property type="component" value="Unassembled WGS sequence"/>
</dbReference>
<keyword evidence="1" id="KW-0812">Transmembrane</keyword>
<feature type="transmembrane region" description="Helical" evidence="1">
    <location>
        <begin position="49"/>
        <end position="70"/>
    </location>
</feature>
<evidence type="ECO:0000256" key="1">
    <source>
        <dbReference type="SAM" id="Phobius"/>
    </source>
</evidence>
<keyword evidence="1" id="KW-0472">Membrane</keyword>
<dbReference type="AlphaFoldDB" id="A0A0U1NYS8"/>
<dbReference type="EMBL" id="CVRB01000003">
    <property type="protein sequence ID" value="CRK83137.1"/>
    <property type="molecule type" value="Genomic_DNA"/>
</dbReference>
<evidence type="ECO:0000313" key="2">
    <source>
        <dbReference type="EMBL" id="CRK83137.1"/>
    </source>
</evidence>
<sequence>MKYLKQRKKRLFLSFSLTILGMCFPFYKGDYVAFGFPVQSLNYYGGISIALNIFALCLNILFFYITLSLVNKFIISRVKV</sequence>
<name>A0A0U1NYS8_9BACI</name>